<dbReference type="InterPro" id="IPR050155">
    <property type="entry name" value="HAD-like_hydrolase_sf"/>
</dbReference>
<evidence type="ECO:0000313" key="2">
    <source>
        <dbReference type="Proteomes" id="UP001501523"/>
    </source>
</evidence>
<dbReference type="SFLD" id="SFLDS00003">
    <property type="entry name" value="Haloacid_Dehalogenase"/>
    <property type="match status" value="1"/>
</dbReference>
<keyword evidence="1" id="KW-0378">Hydrolase</keyword>
<dbReference type="Gene3D" id="1.10.150.240">
    <property type="entry name" value="Putative phosphatase, domain 2"/>
    <property type="match status" value="1"/>
</dbReference>
<dbReference type="SFLD" id="SFLDG01129">
    <property type="entry name" value="C1.5:_HAD__Beta-PGM__Phosphata"/>
    <property type="match status" value="1"/>
</dbReference>
<sequence length="230" mass="25028">MALILFDLDGTLIDSEPGITASLGYAFAKVGAELPPREVLRSWIGPPFWQTFPSVLGDDHARIEAAIDHYRARFEDIGWSEHAVYPGIAELIPALADAGSALAIVTTKPQPQAQKIIDNLPFGHVFARVYGPDIKGRHCAKAEMIAQALVDFDARAEQAAMIGDRHFDMEGARANDVRALGVGWGFGSEEELLGAGAEAIAMDASELHELLRTHRKSIPSRQALHRWGRG</sequence>
<keyword evidence="2" id="KW-1185">Reference proteome</keyword>
<reference evidence="2" key="1">
    <citation type="journal article" date="2019" name="Int. J. Syst. Evol. Microbiol.">
        <title>The Global Catalogue of Microorganisms (GCM) 10K type strain sequencing project: providing services to taxonomists for standard genome sequencing and annotation.</title>
        <authorList>
            <consortium name="The Broad Institute Genomics Platform"/>
            <consortium name="The Broad Institute Genome Sequencing Center for Infectious Disease"/>
            <person name="Wu L."/>
            <person name="Ma J."/>
        </authorList>
    </citation>
    <scope>NUCLEOTIDE SEQUENCE [LARGE SCALE GENOMIC DNA]</scope>
    <source>
        <strain evidence="2">JCM 15421</strain>
    </source>
</reference>
<gene>
    <name evidence="1" type="ORF">GCM10009105_23210</name>
</gene>
<dbReference type="Pfam" id="PF13419">
    <property type="entry name" value="HAD_2"/>
    <property type="match status" value="1"/>
</dbReference>
<dbReference type="InterPro" id="IPR023198">
    <property type="entry name" value="PGP-like_dom2"/>
</dbReference>
<dbReference type="RefSeq" id="WP_343791247.1">
    <property type="nucleotide sequence ID" value="NZ_BAAAEU010000010.1"/>
</dbReference>
<dbReference type="PANTHER" id="PTHR43434:SF20">
    <property type="entry name" value="5'-NUCLEOTIDASE"/>
    <property type="match status" value="1"/>
</dbReference>
<comment type="caution">
    <text evidence="1">The sequence shown here is derived from an EMBL/GenBank/DDBJ whole genome shotgun (WGS) entry which is preliminary data.</text>
</comment>
<name>A0ABP3TU90_9GAMM</name>
<dbReference type="InterPro" id="IPR023214">
    <property type="entry name" value="HAD_sf"/>
</dbReference>
<evidence type="ECO:0000313" key="1">
    <source>
        <dbReference type="EMBL" id="GAA0716626.1"/>
    </source>
</evidence>
<dbReference type="SUPFAM" id="SSF56784">
    <property type="entry name" value="HAD-like"/>
    <property type="match status" value="1"/>
</dbReference>
<dbReference type="PANTHER" id="PTHR43434">
    <property type="entry name" value="PHOSPHOGLYCOLATE PHOSPHATASE"/>
    <property type="match status" value="1"/>
</dbReference>
<dbReference type="InterPro" id="IPR036412">
    <property type="entry name" value="HAD-like_sf"/>
</dbReference>
<organism evidence="1 2">
    <name type="scientific">Dokdonella soli</name>
    <dbReference type="NCBI Taxonomy" id="529810"/>
    <lineage>
        <taxon>Bacteria</taxon>
        <taxon>Pseudomonadati</taxon>
        <taxon>Pseudomonadota</taxon>
        <taxon>Gammaproteobacteria</taxon>
        <taxon>Lysobacterales</taxon>
        <taxon>Rhodanobacteraceae</taxon>
        <taxon>Dokdonella</taxon>
    </lineage>
</organism>
<dbReference type="Proteomes" id="UP001501523">
    <property type="component" value="Unassembled WGS sequence"/>
</dbReference>
<proteinExistence type="predicted"/>
<dbReference type="GO" id="GO:0016787">
    <property type="term" value="F:hydrolase activity"/>
    <property type="evidence" value="ECO:0007669"/>
    <property type="project" value="UniProtKB-KW"/>
</dbReference>
<accession>A0ABP3TU90</accession>
<protein>
    <submittedName>
        <fullName evidence="1">HAD family hydrolase</fullName>
    </submittedName>
</protein>
<dbReference type="EMBL" id="BAAAEU010000010">
    <property type="protein sequence ID" value="GAA0716626.1"/>
    <property type="molecule type" value="Genomic_DNA"/>
</dbReference>
<dbReference type="Gene3D" id="3.40.50.1000">
    <property type="entry name" value="HAD superfamily/HAD-like"/>
    <property type="match status" value="1"/>
</dbReference>
<dbReference type="InterPro" id="IPR041492">
    <property type="entry name" value="HAD_2"/>
</dbReference>